<organism evidence="2 3">
    <name type="scientific">Laedolimicola intestinihominis</name>
    <dbReference type="NCBI Taxonomy" id="3133166"/>
    <lineage>
        <taxon>Bacteria</taxon>
        <taxon>Bacillati</taxon>
        <taxon>Bacillota</taxon>
        <taxon>Clostridia</taxon>
        <taxon>Lachnospirales</taxon>
        <taxon>Lachnospiraceae</taxon>
        <taxon>Laedolimicola</taxon>
    </lineage>
</organism>
<feature type="domain" description="HTH cro/C1-type" evidence="1">
    <location>
        <begin position="20"/>
        <end position="61"/>
    </location>
</feature>
<keyword evidence="3" id="KW-1185">Reference proteome</keyword>
<dbReference type="CDD" id="cd00093">
    <property type="entry name" value="HTH_XRE"/>
    <property type="match status" value="1"/>
</dbReference>
<evidence type="ECO:0000259" key="1">
    <source>
        <dbReference type="PROSITE" id="PS50943"/>
    </source>
</evidence>
<evidence type="ECO:0000313" key="3">
    <source>
        <dbReference type="Proteomes" id="UP001438008"/>
    </source>
</evidence>
<dbReference type="SMART" id="SM00530">
    <property type="entry name" value="HTH_XRE"/>
    <property type="match status" value="1"/>
</dbReference>
<evidence type="ECO:0000313" key="2">
    <source>
        <dbReference type="EMBL" id="MEQ2470968.1"/>
    </source>
</evidence>
<dbReference type="InterPro" id="IPR001387">
    <property type="entry name" value="Cro/C1-type_HTH"/>
</dbReference>
<proteinExistence type="predicted"/>
<dbReference type="InterPro" id="IPR010982">
    <property type="entry name" value="Lambda_DNA-bd_dom_sf"/>
</dbReference>
<dbReference type="Proteomes" id="UP001438008">
    <property type="component" value="Unassembled WGS sequence"/>
</dbReference>
<gene>
    <name evidence="2" type="ORF">WMO29_00400</name>
</gene>
<sequence length="78" mass="8755">MAVSYNRLFKILIDRKMMKKELCELADVSPSTISKMGRDEIVSLEVIARICLTLNCTVDDILEIIPDSPGNGTDKKVR</sequence>
<dbReference type="RefSeq" id="WP_349163287.1">
    <property type="nucleotide sequence ID" value="NZ_JBBMFE010000001.1"/>
</dbReference>
<dbReference type="Gene3D" id="1.10.260.40">
    <property type="entry name" value="lambda repressor-like DNA-binding domains"/>
    <property type="match status" value="1"/>
</dbReference>
<dbReference type="PROSITE" id="PS50943">
    <property type="entry name" value="HTH_CROC1"/>
    <property type="match status" value="1"/>
</dbReference>
<comment type="caution">
    <text evidence="2">The sequence shown here is derived from an EMBL/GenBank/DDBJ whole genome shotgun (WGS) entry which is preliminary data.</text>
</comment>
<name>A0ABV1FC51_9FIRM</name>
<dbReference type="Pfam" id="PF13443">
    <property type="entry name" value="HTH_26"/>
    <property type="match status" value="1"/>
</dbReference>
<protein>
    <submittedName>
        <fullName evidence="2">Helix-turn-helix transcriptional regulator</fullName>
    </submittedName>
</protein>
<reference evidence="2 3" key="1">
    <citation type="submission" date="2024-03" db="EMBL/GenBank/DDBJ databases">
        <title>Human intestinal bacterial collection.</title>
        <authorList>
            <person name="Pauvert C."/>
            <person name="Hitch T.C.A."/>
            <person name="Clavel T."/>
        </authorList>
    </citation>
    <scope>NUCLEOTIDE SEQUENCE [LARGE SCALE GENOMIC DNA]</scope>
    <source>
        <strain evidence="2 3">CLA-AA-H132</strain>
    </source>
</reference>
<dbReference type="EMBL" id="JBBMFE010000001">
    <property type="protein sequence ID" value="MEQ2470968.1"/>
    <property type="molecule type" value="Genomic_DNA"/>
</dbReference>
<dbReference type="SUPFAM" id="SSF47413">
    <property type="entry name" value="lambda repressor-like DNA-binding domains"/>
    <property type="match status" value="1"/>
</dbReference>
<accession>A0ABV1FC51</accession>